<dbReference type="AlphaFoldDB" id="Q2G3Y1"/>
<dbReference type="eggNOG" id="ENOG5033J4A">
    <property type="taxonomic scope" value="Bacteria"/>
</dbReference>
<keyword evidence="3" id="KW-1185">Reference proteome</keyword>
<dbReference type="EMBL" id="CP000248">
    <property type="protein sequence ID" value="ABD27442.1"/>
    <property type="molecule type" value="Genomic_DNA"/>
</dbReference>
<evidence type="ECO:0000313" key="3">
    <source>
        <dbReference type="Proteomes" id="UP000009134"/>
    </source>
</evidence>
<feature type="compositionally biased region" description="Basic and acidic residues" evidence="1">
    <location>
        <begin position="129"/>
        <end position="138"/>
    </location>
</feature>
<dbReference type="HOGENOM" id="CLU_052481_1_0_5"/>
<dbReference type="RefSeq" id="WP_011446646.1">
    <property type="nucleotide sequence ID" value="NC_007794.1"/>
</dbReference>
<dbReference type="STRING" id="279238.Saro_3007"/>
<reference evidence="3" key="1">
    <citation type="submission" date="2006-01" db="EMBL/GenBank/DDBJ databases">
        <title>Complete sequence of Novosphingobium aromaticivorans DSM 12444.</title>
        <authorList>
            <consortium name="US DOE Joint Genome Institute"/>
            <person name="Copeland A."/>
            <person name="Lucas S."/>
            <person name="Lapidus A."/>
            <person name="Barry K."/>
            <person name="Detter J.C."/>
            <person name="Glavina T."/>
            <person name="Hammon N."/>
            <person name="Israni S."/>
            <person name="Pitluck S."/>
            <person name="Chain P."/>
            <person name="Malfatti S."/>
            <person name="Shin M."/>
            <person name="Vergez L."/>
            <person name="Schmutz J."/>
            <person name="Larimer F."/>
            <person name="Land M."/>
            <person name="Kyrpides N."/>
            <person name="Ivanova N."/>
            <person name="Fredrickson J."/>
            <person name="Balkwill D."/>
            <person name="Romine M.F."/>
            <person name="Richardson P."/>
        </authorList>
    </citation>
    <scope>NUCLEOTIDE SEQUENCE [LARGE SCALE GENOMIC DNA]</scope>
    <source>
        <strain evidence="3">ATCC 700278 / DSM 12444 / CCUG 56034 / CIP 105152 / NBRC 16084 / F199</strain>
    </source>
</reference>
<organism evidence="2 3">
    <name type="scientific">Novosphingobium aromaticivorans (strain ATCC 700278 / DSM 12444 / CCUG 56034 / CIP 105152 / NBRC 16084 / F199)</name>
    <dbReference type="NCBI Taxonomy" id="279238"/>
    <lineage>
        <taxon>Bacteria</taxon>
        <taxon>Pseudomonadati</taxon>
        <taxon>Pseudomonadota</taxon>
        <taxon>Alphaproteobacteria</taxon>
        <taxon>Sphingomonadales</taxon>
        <taxon>Sphingomonadaceae</taxon>
        <taxon>Novosphingobium</taxon>
    </lineage>
</organism>
<accession>Q2G3Y1</accession>
<dbReference type="KEGG" id="nar:Saro_3007"/>
<dbReference type="Pfam" id="PF13730">
    <property type="entry name" value="HTH_36"/>
    <property type="match status" value="1"/>
</dbReference>
<evidence type="ECO:0000256" key="1">
    <source>
        <dbReference type="SAM" id="MobiDB-lite"/>
    </source>
</evidence>
<gene>
    <name evidence="2" type="ordered locus">Saro_3007</name>
</gene>
<dbReference type="Proteomes" id="UP000009134">
    <property type="component" value="Chromosome"/>
</dbReference>
<name>Q2G3Y1_NOVAD</name>
<feature type="region of interest" description="Disordered" evidence="1">
    <location>
        <begin position="91"/>
        <end position="138"/>
    </location>
</feature>
<evidence type="ECO:0000313" key="2">
    <source>
        <dbReference type="EMBL" id="ABD27442.1"/>
    </source>
</evidence>
<sequence>MSSEALAWAFKQTCKSSSVKFTLVAMCECANYRTGVIHPSIDHLSEITGQNRKTIIANVAELEASGVIVDTGERIGRTKQIKVYRLAMETVPKTEQSQKRNSTENAPKQSQKRDTEPSKEPSCSTEPKGSSEHKAREAKPFRMMADWSPSPLPSNVQALVDLWPPGRFEREIDQFRDYWLDRTDRRPGWDRTFHNRIRDIHDRVMRETRNDRPASNDQGITNPYARAVVARQAERAGHVVGQPDSWP</sequence>
<dbReference type="Gene3D" id="1.10.8.1180">
    <property type="match status" value="1"/>
</dbReference>
<proteinExistence type="predicted"/>
<protein>
    <submittedName>
        <fullName evidence="2">Uncharacterized protein</fullName>
    </submittedName>
</protein>